<gene>
    <name evidence="1" type="ORF">HCT14_06050</name>
</gene>
<evidence type="ECO:0000313" key="2">
    <source>
        <dbReference type="Proteomes" id="UP000711995"/>
    </source>
</evidence>
<accession>A0A968GAR1</accession>
<organism evidence="1 2">
    <name type="scientific">Entomospira entomophila</name>
    <dbReference type="NCBI Taxonomy" id="2719988"/>
    <lineage>
        <taxon>Bacteria</taxon>
        <taxon>Pseudomonadati</taxon>
        <taxon>Spirochaetota</taxon>
        <taxon>Spirochaetia</taxon>
        <taxon>Spirochaetales</taxon>
        <taxon>Spirochaetaceae</taxon>
        <taxon>Entomospira</taxon>
    </lineage>
</organism>
<dbReference type="EMBL" id="JAATLJ010000001">
    <property type="protein sequence ID" value="NIZ41062.1"/>
    <property type="molecule type" value="Genomic_DNA"/>
</dbReference>
<dbReference type="RefSeq" id="WP_167700641.1">
    <property type="nucleotide sequence ID" value="NZ_CP118174.1"/>
</dbReference>
<reference evidence="1 2" key="1">
    <citation type="submission" date="2020-03" db="EMBL/GenBank/DDBJ databases">
        <title>Spirochaetal bacteria isolated from arthropods constitute a novel genus Entomospira genus novum within the order Spirochaetales.</title>
        <authorList>
            <person name="Grana-Miraglia L."/>
            <person name="Sikutova S."/>
            <person name="Fingerle V."/>
            <person name="Sing A."/>
            <person name="Castillo-Ramirez S."/>
            <person name="Margos G."/>
            <person name="Rudolf I."/>
        </authorList>
    </citation>
    <scope>NUCLEOTIDE SEQUENCE [LARGE SCALE GENOMIC DNA]</scope>
    <source>
        <strain evidence="1 2">BR193</strain>
    </source>
</reference>
<evidence type="ECO:0000313" key="1">
    <source>
        <dbReference type="EMBL" id="NIZ41062.1"/>
    </source>
</evidence>
<comment type="caution">
    <text evidence="1">The sequence shown here is derived from an EMBL/GenBank/DDBJ whole genome shotgun (WGS) entry which is preliminary data.</text>
</comment>
<dbReference type="AlphaFoldDB" id="A0A968GAR1"/>
<sequence>MALIGLVEIIDAISRVKISKLPLSVLTRELETYEINRRTEDIYWSKKYDCVQDRQPWFYDFGYDWVGFVDHTVDPPRYGAIPRKIAIYRTFDLREGQTGWRNDHYFLTISHGAGGRLFFDWQELIFYEKGFYFSFYSPKNHGDELFEYYFMRIDGQFWQTEDVSLLGEVLHHYDFTNVDSLLSQESIDKLKKYQYPVEFEQPRYVLYADVFGADKLGFIYAIARHPEKEGVYIIEMSGTHYLYGSGFSHTKNPKGQEVNLRDIYFSRTKTYYKLDAINQQLSIMSKTEVDTLGNLDFI</sequence>
<name>A0A968GAR1_9SPIO</name>
<proteinExistence type="predicted"/>
<protein>
    <submittedName>
        <fullName evidence="1">Uncharacterized protein</fullName>
    </submittedName>
</protein>
<keyword evidence="2" id="KW-1185">Reference proteome</keyword>
<dbReference type="Proteomes" id="UP000711995">
    <property type="component" value="Unassembled WGS sequence"/>
</dbReference>